<dbReference type="EMBL" id="QZWG01000002">
    <property type="protein sequence ID" value="RZC25223.1"/>
    <property type="molecule type" value="Genomic_DNA"/>
</dbReference>
<evidence type="ECO:0000313" key="4">
    <source>
        <dbReference type="Proteomes" id="UP000289340"/>
    </source>
</evidence>
<accession>A0A445LPM1</accession>
<protein>
    <recommendedName>
        <fullName evidence="5">Secreted protein</fullName>
    </recommendedName>
</protein>
<evidence type="ECO:0000313" key="3">
    <source>
        <dbReference type="EMBL" id="RZC25223.1"/>
    </source>
</evidence>
<sequence length="135" mass="14780">MAATIAMAVVTIMAGWRKMAGFAWFLSAVGVGPTRPNPTRLCIQLNVVPRRTSPLRPSLTSASFPHPVAPSRRRDRRHPHSPRTQPPPPATPLHEDEGQLRASPGNAASRDRDASSFCLVKKTKKTKTQTRVSQP</sequence>
<dbReference type="AlphaFoldDB" id="A0A445LPM1"/>
<organism evidence="3 4">
    <name type="scientific">Glycine soja</name>
    <name type="common">Wild soybean</name>
    <dbReference type="NCBI Taxonomy" id="3848"/>
    <lineage>
        <taxon>Eukaryota</taxon>
        <taxon>Viridiplantae</taxon>
        <taxon>Streptophyta</taxon>
        <taxon>Embryophyta</taxon>
        <taxon>Tracheophyta</taxon>
        <taxon>Spermatophyta</taxon>
        <taxon>Magnoliopsida</taxon>
        <taxon>eudicotyledons</taxon>
        <taxon>Gunneridae</taxon>
        <taxon>Pentapetalae</taxon>
        <taxon>rosids</taxon>
        <taxon>fabids</taxon>
        <taxon>Fabales</taxon>
        <taxon>Fabaceae</taxon>
        <taxon>Papilionoideae</taxon>
        <taxon>50 kb inversion clade</taxon>
        <taxon>NPAAA clade</taxon>
        <taxon>indigoferoid/millettioid clade</taxon>
        <taxon>Phaseoleae</taxon>
        <taxon>Glycine</taxon>
        <taxon>Glycine subgen. Soja</taxon>
    </lineage>
</organism>
<feature type="chain" id="PRO_5019490569" description="Secreted protein" evidence="2">
    <location>
        <begin position="22"/>
        <end position="135"/>
    </location>
</feature>
<evidence type="ECO:0000256" key="1">
    <source>
        <dbReference type="SAM" id="MobiDB-lite"/>
    </source>
</evidence>
<gene>
    <name evidence="3" type="ORF">D0Y65_004071</name>
</gene>
<evidence type="ECO:0008006" key="5">
    <source>
        <dbReference type="Google" id="ProtNLM"/>
    </source>
</evidence>
<proteinExistence type="predicted"/>
<feature type="compositionally biased region" description="Basic residues" evidence="1">
    <location>
        <begin position="71"/>
        <end position="81"/>
    </location>
</feature>
<feature type="signal peptide" evidence="2">
    <location>
        <begin position="1"/>
        <end position="21"/>
    </location>
</feature>
<evidence type="ECO:0000256" key="2">
    <source>
        <dbReference type="SAM" id="SignalP"/>
    </source>
</evidence>
<name>A0A445LPM1_GLYSO</name>
<keyword evidence="2" id="KW-0732">Signal</keyword>
<dbReference type="Proteomes" id="UP000289340">
    <property type="component" value="Chromosome 2"/>
</dbReference>
<comment type="caution">
    <text evidence="3">The sequence shown here is derived from an EMBL/GenBank/DDBJ whole genome shotgun (WGS) entry which is preliminary data.</text>
</comment>
<reference evidence="3 4" key="1">
    <citation type="submission" date="2018-09" db="EMBL/GenBank/DDBJ databases">
        <title>A high-quality reference genome of wild soybean provides a powerful tool to mine soybean genomes.</title>
        <authorList>
            <person name="Xie M."/>
            <person name="Chung C.Y.L."/>
            <person name="Li M.-W."/>
            <person name="Wong F.-L."/>
            <person name="Chan T.-F."/>
            <person name="Lam H.-M."/>
        </authorList>
    </citation>
    <scope>NUCLEOTIDE SEQUENCE [LARGE SCALE GENOMIC DNA]</scope>
    <source>
        <strain evidence="4">cv. W05</strain>
        <tissue evidence="3">Hypocotyl of etiolated seedlings</tissue>
    </source>
</reference>
<feature type="region of interest" description="Disordered" evidence="1">
    <location>
        <begin position="49"/>
        <end position="135"/>
    </location>
</feature>
<keyword evidence="4" id="KW-1185">Reference proteome</keyword>